<dbReference type="AlphaFoldDB" id="A0A1I5GJF7"/>
<name>A0A1I5GJF7_PSUAM</name>
<sequence length="100" mass="10963">MPATQNVAGTASGSGYAGAMNEPEDYYNGDYLQDVAESRLLELGGRELLAHAQRYAGENADVMHPWDGTGPEPEARVSEYIGSLWRYIELIESRQRPASS</sequence>
<accession>A0A1I5GJF7</accession>
<organism evidence="2 3">
    <name type="scientific">Pseudonocardia ammonioxydans</name>
    <dbReference type="NCBI Taxonomy" id="260086"/>
    <lineage>
        <taxon>Bacteria</taxon>
        <taxon>Bacillati</taxon>
        <taxon>Actinomycetota</taxon>
        <taxon>Actinomycetes</taxon>
        <taxon>Pseudonocardiales</taxon>
        <taxon>Pseudonocardiaceae</taxon>
        <taxon>Pseudonocardia</taxon>
    </lineage>
</organism>
<dbReference type="EMBL" id="FOUY01000047">
    <property type="protein sequence ID" value="SFO36125.1"/>
    <property type="molecule type" value="Genomic_DNA"/>
</dbReference>
<dbReference type="STRING" id="260086.SAMN05216207_104728"/>
<reference evidence="2 3" key="1">
    <citation type="submission" date="2016-10" db="EMBL/GenBank/DDBJ databases">
        <authorList>
            <person name="de Groot N.N."/>
        </authorList>
    </citation>
    <scope>NUCLEOTIDE SEQUENCE [LARGE SCALE GENOMIC DNA]</scope>
    <source>
        <strain evidence="2 3">CGMCC 4.1877</strain>
    </source>
</reference>
<feature type="region of interest" description="Disordered" evidence="1">
    <location>
        <begin position="1"/>
        <end position="20"/>
    </location>
</feature>
<evidence type="ECO:0000313" key="2">
    <source>
        <dbReference type="EMBL" id="SFO36125.1"/>
    </source>
</evidence>
<dbReference type="Proteomes" id="UP000199614">
    <property type="component" value="Unassembled WGS sequence"/>
</dbReference>
<keyword evidence="3" id="KW-1185">Reference proteome</keyword>
<proteinExistence type="predicted"/>
<protein>
    <submittedName>
        <fullName evidence="2">Uncharacterized protein</fullName>
    </submittedName>
</protein>
<gene>
    <name evidence="2" type="ORF">SAMN05216207_104728</name>
</gene>
<feature type="compositionally biased region" description="Low complexity" evidence="1">
    <location>
        <begin position="8"/>
        <end position="19"/>
    </location>
</feature>
<evidence type="ECO:0000256" key="1">
    <source>
        <dbReference type="SAM" id="MobiDB-lite"/>
    </source>
</evidence>
<evidence type="ECO:0000313" key="3">
    <source>
        <dbReference type="Proteomes" id="UP000199614"/>
    </source>
</evidence>